<feature type="region of interest" description="Disordered" evidence="1">
    <location>
        <begin position="28"/>
        <end position="56"/>
    </location>
</feature>
<evidence type="ECO:0000256" key="1">
    <source>
        <dbReference type="SAM" id="MobiDB-lite"/>
    </source>
</evidence>
<dbReference type="GeneTree" id="ENSGT00950000185669"/>
<evidence type="ECO:0000313" key="3">
    <source>
        <dbReference type="Proteomes" id="UP000016665"/>
    </source>
</evidence>
<dbReference type="HOGENOM" id="CLU_094622_0_0_1"/>
<dbReference type="GO" id="GO:0006689">
    <property type="term" value="P:ganglioside catabolic process"/>
    <property type="evidence" value="ECO:0007669"/>
    <property type="project" value="TreeGrafter"/>
</dbReference>
<reference evidence="2" key="1">
    <citation type="submission" date="2025-08" db="UniProtKB">
        <authorList>
            <consortium name="Ensembl"/>
        </authorList>
    </citation>
    <scope>IDENTIFICATION</scope>
</reference>
<dbReference type="InterPro" id="IPR036278">
    <property type="entry name" value="Sialidase_sf"/>
</dbReference>
<dbReference type="GO" id="GO:0004308">
    <property type="term" value="F:exo-alpha-sialidase activity"/>
    <property type="evidence" value="ECO:0007669"/>
    <property type="project" value="InterPro"/>
</dbReference>
<dbReference type="STRING" id="59894.ENSFALP00000005004"/>
<dbReference type="CDD" id="cd15482">
    <property type="entry name" value="Sialidase_non-viral"/>
    <property type="match status" value="1"/>
</dbReference>
<dbReference type="GO" id="GO:0016020">
    <property type="term" value="C:membrane"/>
    <property type="evidence" value="ECO:0007669"/>
    <property type="project" value="TreeGrafter"/>
</dbReference>
<dbReference type="Gene3D" id="2.120.10.10">
    <property type="match status" value="1"/>
</dbReference>
<dbReference type="PANTHER" id="PTHR10628:SF23">
    <property type="entry name" value="SIALIDASE-3"/>
    <property type="match status" value="1"/>
</dbReference>
<feature type="compositionally biased region" description="Pro residues" evidence="1">
    <location>
        <begin position="217"/>
        <end position="228"/>
    </location>
</feature>
<dbReference type="SUPFAM" id="SSF50939">
    <property type="entry name" value="Sialidases"/>
    <property type="match status" value="1"/>
</dbReference>
<reference evidence="2" key="2">
    <citation type="submission" date="2025-09" db="UniProtKB">
        <authorList>
            <consortium name="Ensembl"/>
        </authorList>
    </citation>
    <scope>IDENTIFICATION</scope>
</reference>
<dbReference type="Ensembl" id="ENSFALT00000005028.2">
    <property type="protein sequence ID" value="ENSFALP00000005004.2"/>
    <property type="gene ID" value="ENSFALG00000004806.2"/>
</dbReference>
<sequence length="293" mass="31126">MMMKMTPPLSCRAGWAWLPHLRELPDAPSRFSSPPSPICSTEAPGKARAGRKGFSWQPKQGPASIALLAPLLPVADLSAAAAPVSLLLAVRRSSSVGAPRSASISAHTCTGAGPAALRTGLWRARSRIPARFLARPGADPAPEPQEEAERGRGRSGVCGMRRSQGEPQGGHHVPGHHLPQGEPSSVPHPLLLPGFNPFHLTFPPFQQQGDGGESPSALPPPPGSPHIFPPETLFRQAGGVTYRIPALLYVPPDDSFLAFAEKRSSARDEDAKYLVLRRGRRHGCSVEVKSPGP</sequence>
<organism evidence="2 3">
    <name type="scientific">Ficedula albicollis</name>
    <name type="common">Collared flycatcher</name>
    <name type="synonym">Muscicapa albicollis</name>
    <dbReference type="NCBI Taxonomy" id="59894"/>
    <lineage>
        <taxon>Eukaryota</taxon>
        <taxon>Metazoa</taxon>
        <taxon>Chordata</taxon>
        <taxon>Craniata</taxon>
        <taxon>Vertebrata</taxon>
        <taxon>Euteleostomi</taxon>
        <taxon>Archelosauria</taxon>
        <taxon>Archosauria</taxon>
        <taxon>Dinosauria</taxon>
        <taxon>Saurischia</taxon>
        <taxon>Theropoda</taxon>
        <taxon>Coelurosauria</taxon>
        <taxon>Aves</taxon>
        <taxon>Neognathae</taxon>
        <taxon>Neoaves</taxon>
        <taxon>Telluraves</taxon>
        <taxon>Australaves</taxon>
        <taxon>Passeriformes</taxon>
        <taxon>Muscicapidae</taxon>
        <taxon>Ficedula</taxon>
    </lineage>
</organism>
<keyword evidence="3" id="KW-1185">Reference proteome</keyword>
<protein>
    <submittedName>
        <fullName evidence="2">Uncharacterized protein</fullName>
    </submittedName>
</protein>
<dbReference type="InterPro" id="IPR026856">
    <property type="entry name" value="Sialidase_fam"/>
</dbReference>
<dbReference type="Proteomes" id="UP000016665">
    <property type="component" value="Unplaced"/>
</dbReference>
<dbReference type="GO" id="GO:0009313">
    <property type="term" value="P:oligosaccharide catabolic process"/>
    <property type="evidence" value="ECO:0007669"/>
    <property type="project" value="TreeGrafter"/>
</dbReference>
<dbReference type="PANTHER" id="PTHR10628">
    <property type="entry name" value="SIALIDASE"/>
    <property type="match status" value="1"/>
</dbReference>
<dbReference type="GO" id="GO:0005737">
    <property type="term" value="C:cytoplasm"/>
    <property type="evidence" value="ECO:0007669"/>
    <property type="project" value="TreeGrafter"/>
</dbReference>
<feature type="region of interest" description="Disordered" evidence="1">
    <location>
        <begin position="133"/>
        <end position="231"/>
    </location>
</feature>
<evidence type="ECO:0000313" key="2">
    <source>
        <dbReference type="Ensembl" id="ENSFALP00000005004.2"/>
    </source>
</evidence>
<name>U3JQF0_FICAL</name>
<accession>U3JQF0</accession>
<dbReference type="AlphaFoldDB" id="U3JQF0"/>
<dbReference type="eggNOG" id="KOG4072">
    <property type="taxonomic scope" value="Eukaryota"/>
</dbReference>
<proteinExistence type="predicted"/>